<keyword evidence="4" id="KW-0677">Repeat</keyword>
<keyword evidence="7" id="KW-0411">Iron-sulfur</keyword>
<dbReference type="PANTHER" id="PTHR43177:SF5">
    <property type="entry name" value="ANAEROBIC DIMETHYL SULFOXIDE REDUCTASE CHAIN B-RELATED"/>
    <property type="match status" value="1"/>
</dbReference>
<organism evidence="9 10">
    <name type="scientific">Candidatus Scalindua brodae</name>
    <dbReference type="NCBI Taxonomy" id="237368"/>
    <lineage>
        <taxon>Bacteria</taxon>
        <taxon>Pseudomonadati</taxon>
        <taxon>Planctomycetota</taxon>
        <taxon>Candidatus Brocadiia</taxon>
        <taxon>Candidatus Brocadiales</taxon>
        <taxon>Candidatus Scalinduaceae</taxon>
        <taxon>Candidatus Scalindua</taxon>
    </lineage>
</organism>
<evidence type="ECO:0000256" key="1">
    <source>
        <dbReference type="ARBA" id="ARBA00022448"/>
    </source>
</evidence>
<sequence length="183" mass="20849">MHLNNNFDKLRIRYFNILIFKNGYYRIVNTLCQNQKKRFTSKLCVTCKRCMIECAARHSQSQDVILASFEDPAPVPRIYISFRKDKPHATYCQNCKNPKCRESCEYGAITKFEDGNVIIDQEKCTGCWACIEACPFGAITKEAEMAVAFNCDDCKGYDDMACVEACKTSSLHYVEKKVVVTAG</sequence>
<evidence type="ECO:0000313" key="10">
    <source>
        <dbReference type="Proteomes" id="UP000030652"/>
    </source>
</evidence>
<reference evidence="9 10" key="1">
    <citation type="submission" date="2014-10" db="EMBL/GenBank/DDBJ databases">
        <title>Draft genome of anammox bacterium scalindua brodae, obtained using differential coverage binning of sequence data from two enrichment reactors.</title>
        <authorList>
            <person name="Speth D.R."/>
            <person name="Russ L."/>
            <person name="Kartal B."/>
            <person name="Op den Camp H.J."/>
            <person name="Dutilh B.E."/>
            <person name="Jetten M.S."/>
        </authorList>
    </citation>
    <scope>NUCLEOTIDE SEQUENCE [LARGE SCALE GENOMIC DNA]</scope>
    <source>
        <strain evidence="9">RU1</strain>
    </source>
</reference>
<keyword evidence="6" id="KW-0408">Iron</keyword>
<dbReference type="PROSITE" id="PS51379">
    <property type="entry name" value="4FE4S_FER_2"/>
    <property type="match status" value="1"/>
</dbReference>
<keyword evidence="2" id="KW-0004">4Fe-4S</keyword>
<dbReference type="PANTHER" id="PTHR43177">
    <property type="entry name" value="PROTEIN NRFC"/>
    <property type="match status" value="1"/>
</dbReference>
<dbReference type="Pfam" id="PF13247">
    <property type="entry name" value="Fer4_11"/>
    <property type="match status" value="1"/>
</dbReference>
<evidence type="ECO:0000256" key="4">
    <source>
        <dbReference type="ARBA" id="ARBA00022737"/>
    </source>
</evidence>
<proteinExistence type="predicted"/>
<accession>A0A0B0EFD7</accession>
<dbReference type="Gene3D" id="3.30.70.20">
    <property type="match status" value="2"/>
</dbReference>
<dbReference type="GO" id="GO:0046872">
    <property type="term" value="F:metal ion binding"/>
    <property type="evidence" value="ECO:0007669"/>
    <property type="project" value="UniProtKB-KW"/>
</dbReference>
<evidence type="ECO:0000313" key="9">
    <source>
        <dbReference type="EMBL" id="KHE91817.1"/>
    </source>
</evidence>
<evidence type="ECO:0000256" key="2">
    <source>
        <dbReference type="ARBA" id="ARBA00022485"/>
    </source>
</evidence>
<dbReference type="SUPFAM" id="SSF54862">
    <property type="entry name" value="4Fe-4S ferredoxins"/>
    <property type="match status" value="1"/>
</dbReference>
<protein>
    <recommendedName>
        <fullName evidence="8">4Fe-4S ferredoxin-type domain-containing protein</fullName>
    </recommendedName>
</protein>
<feature type="domain" description="4Fe-4S ferredoxin-type" evidence="8">
    <location>
        <begin position="115"/>
        <end position="144"/>
    </location>
</feature>
<dbReference type="GO" id="GO:0051539">
    <property type="term" value="F:4 iron, 4 sulfur cluster binding"/>
    <property type="evidence" value="ECO:0007669"/>
    <property type="project" value="UniProtKB-KW"/>
</dbReference>
<dbReference type="EMBL" id="JRYO01000173">
    <property type="protein sequence ID" value="KHE91817.1"/>
    <property type="molecule type" value="Genomic_DNA"/>
</dbReference>
<dbReference type="AlphaFoldDB" id="A0A0B0EFD7"/>
<keyword evidence="5" id="KW-0249">Electron transport</keyword>
<evidence type="ECO:0000256" key="6">
    <source>
        <dbReference type="ARBA" id="ARBA00023004"/>
    </source>
</evidence>
<gene>
    <name evidence="9" type="ORF">SCABRO_02423</name>
</gene>
<dbReference type="Proteomes" id="UP000030652">
    <property type="component" value="Unassembled WGS sequence"/>
</dbReference>
<dbReference type="PROSITE" id="PS00198">
    <property type="entry name" value="4FE4S_FER_1"/>
    <property type="match status" value="1"/>
</dbReference>
<evidence type="ECO:0000256" key="3">
    <source>
        <dbReference type="ARBA" id="ARBA00022723"/>
    </source>
</evidence>
<dbReference type="eggNOG" id="COG1142">
    <property type="taxonomic scope" value="Bacteria"/>
</dbReference>
<comment type="caution">
    <text evidence="9">The sequence shown here is derived from an EMBL/GenBank/DDBJ whole genome shotgun (WGS) entry which is preliminary data.</text>
</comment>
<evidence type="ECO:0000256" key="5">
    <source>
        <dbReference type="ARBA" id="ARBA00022982"/>
    </source>
</evidence>
<dbReference type="InterPro" id="IPR017900">
    <property type="entry name" value="4Fe4S_Fe_S_CS"/>
</dbReference>
<evidence type="ECO:0000256" key="7">
    <source>
        <dbReference type="ARBA" id="ARBA00023014"/>
    </source>
</evidence>
<keyword evidence="3" id="KW-0479">Metal-binding</keyword>
<keyword evidence="1" id="KW-0813">Transport</keyword>
<dbReference type="InterPro" id="IPR050954">
    <property type="entry name" value="ET_IronSulfur_Cluster-Binding"/>
</dbReference>
<evidence type="ECO:0000259" key="8">
    <source>
        <dbReference type="PROSITE" id="PS51379"/>
    </source>
</evidence>
<name>A0A0B0EFD7_9BACT</name>
<dbReference type="InterPro" id="IPR017896">
    <property type="entry name" value="4Fe4S_Fe-S-bd"/>
</dbReference>